<dbReference type="RefSeq" id="WP_368629932.1">
    <property type="nucleotide sequence ID" value="NZ_JAYWLU010000017.1"/>
</dbReference>
<protein>
    <submittedName>
        <fullName evidence="2">Uncharacterized protein</fullName>
    </submittedName>
</protein>
<keyword evidence="3" id="KW-1185">Reference proteome</keyword>
<gene>
    <name evidence="2" type="ORF">VVR66_14135</name>
</gene>
<evidence type="ECO:0000313" key="3">
    <source>
        <dbReference type="Proteomes" id="UP001558481"/>
    </source>
</evidence>
<proteinExistence type="predicted"/>
<comment type="caution">
    <text evidence="2">The sequence shown here is derived from an EMBL/GenBank/DDBJ whole genome shotgun (WGS) entry which is preliminary data.</text>
</comment>
<feature type="compositionally biased region" description="Basic and acidic residues" evidence="1">
    <location>
        <begin position="32"/>
        <end position="60"/>
    </location>
</feature>
<sequence>MSPNDPDPRQQTPAAERDRHTEQTQDLPGTPEDERSRLATHRDPTLRDKAEAPEEKDPKGSVEWARVSDLAARAGAATTQAGMDFNREVLDAARQGLRDGRQQMQQRLAQRGAELDVDSPERTSTRRGPGREGVSL</sequence>
<feature type="compositionally biased region" description="Polar residues" evidence="1">
    <location>
        <begin position="1"/>
        <end position="13"/>
    </location>
</feature>
<feature type="region of interest" description="Disordered" evidence="1">
    <location>
        <begin position="96"/>
        <end position="136"/>
    </location>
</feature>
<dbReference type="Proteomes" id="UP001558481">
    <property type="component" value="Unassembled WGS sequence"/>
</dbReference>
<name>A0ABV3V504_9MICC</name>
<dbReference type="EMBL" id="JAYWLU010000017">
    <property type="protein sequence ID" value="MEX3595854.1"/>
    <property type="molecule type" value="Genomic_DNA"/>
</dbReference>
<organism evidence="2 3">
    <name type="scientific">Kocuria carniphila</name>
    <dbReference type="NCBI Taxonomy" id="262208"/>
    <lineage>
        <taxon>Bacteria</taxon>
        <taxon>Bacillati</taxon>
        <taxon>Actinomycetota</taxon>
        <taxon>Actinomycetes</taxon>
        <taxon>Micrococcales</taxon>
        <taxon>Micrococcaceae</taxon>
        <taxon>Kocuria</taxon>
    </lineage>
</organism>
<feature type="region of interest" description="Disordered" evidence="1">
    <location>
        <begin position="1"/>
        <end position="64"/>
    </location>
</feature>
<reference evidence="2 3" key="1">
    <citation type="journal article" date="2024" name="Fungal Genet. Biol.">
        <title>The porcine skin microbiome exhibits broad fungal antagonism.</title>
        <authorList>
            <person name="De La Cruz K.F."/>
            <person name="Townsend E.C."/>
            <person name="Alex Cheong J.Z."/>
            <person name="Salamzade R."/>
            <person name="Liu A."/>
            <person name="Sandstrom S."/>
            <person name="Davila E."/>
            <person name="Huang L."/>
            <person name="Xu K.H."/>
            <person name="Wu S.Y."/>
            <person name="Meudt J.J."/>
            <person name="Shanmuganayagam D."/>
            <person name="Gibson A.L.F."/>
            <person name="Kalan L.R."/>
        </authorList>
    </citation>
    <scope>NUCLEOTIDE SEQUENCE [LARGE SCALE GENOMIC DNA]</scope>
    <source>
        <strain evidence="2 3">LK2625</strain>
    </source>
</reference>
<evidence type="ECO:0000313" key="2">
    <source>
        <dbReference type="EMBL" id="MEX3595854.1"/>
    </source>
</evidence>
<accession>A0ABV3V504</accession>
<evidence type="ECO:0000256" key="1">
    <source>
        <dbReference type="SAM" id="MobiDB-lite"/>
    </source>
</evidence>